<dbReference type="OrthoDB" id="335726at2"/>
<evidence type="ECO:0000256" key="3">
    <source>
        <dbReference type="RuleBase" id="RU000363"/>
    </source>
</evidence>
<organism evidence="4 5">
    <name type="scientific">Fluviibacter phosphoraccumulans</name>
    <dbReference type="NCBI Taxonomy" id="1751046"/>
    <lineage>
        <taxon>Bacteria</taxon>
        <taxon>Pseudomonadati</taxon>
        <taxon>Pseudomonadota</taxon>
        <taxon>Betaproteobacteria</taxon>
        <taxon>Rhodocyclales</taxon>
        <taxon>Fluviibacteraceae</taxon>
        <taxon>Fluviibacter</taxon>
    </lineage>
</organism>
<keyword evidence="2" id="KW-0560">Oxidoreductase</keyword>
<dbReference type="Proteomes" id="UP000463961">
    <property type="component" value="Chromosome"/>
</dbReference>
<dbReference type="Gene3D" id="3.40.50.720">
    <property type="entry name" value="NAD(P)-binding Rossmann-like Domain"/>
    <property type="match status" value="1"/>
</dbReference>
<dbReference type="PRINTS" id="PR00081">
    <property type="entry name" value="GDHRDH"/>
</dbReference>
<dbReference type="PANTHER" id="PTHR44196:SF1">
    <property type="entry name" value="DEHYDROGENASE_REDUCTASE SDR FAMILY MEMBER 7B"/>
    <property type="match status" value="1"/>
</dbReference>
<dbReference type="InterPro" id="IPR036291">
    <property type="entry name" value="NAD(P)-bd_dom_sf"/>
</dbReference>
<evidence type="ECO:0000256" key="1">
    <source>
        <dbReference type="ARBA" id="ARBA00006484"/>
    </source>
</evidence>
<dbReference type="RefSeq" id="WP_162050039.1">
    <property type="nucleotide sequence ID" value="NZ_AP019011.1"/>
</dbReference>
<evidence type="ECO:0000256" key="2">
    <source>
        <dbReference type="ARBA" id="ARBA00023002"/>
    </source>
</evidence>
<dbReference type="SUPFAM" id="SSF51735">
    <property type="entry name" value="NAD(P)-binding Rossmann-fold domains"/>
    <property type="match status" value="1"/>
</dbReference>
<dbReference type="PRINTS" id="PR00080">
    <property type="entry name" value="SDRFAMILY"/>
</dbReference>
<gene>
    <name evidence="4" type="ORF">ICHIAU1_15310</name>
</gene>
<dbReference type="AlphaFoldDB" id="A0A679I4E9"/>
<comment type="similarity">
    <text evidence="1 3">Belongs to the short-chain dehydrogenases/reductases (SDR) family.</text>
</comment>
<dbReference type="GO" id="GO:0016491">
    <property type="term" value="F:oxidoreductase activity"/>
    <property type="evidence" value="ECO:0007669"/>
    <property type="project" value="UniProtKB-KW"/>
</dbReference>
<dbReference type="InterPro" id="IPR002347">
    <property type="entry name" value="SDR_fam"/>
</dbReference>
<proteinExistence type="inferred from homology"/>
<dbReference type="PANTHER" id="PTHR44196">
    <property type="entry name" value="DEHYDROGENASE/REDUCTASE SDR FAMILY MEMBER 7B"/>
    <property type="match status" value="1"/>
</dbReference>
<evidence type="ECO:0000313" key="5">
    <source>
        <dbReference type="Proteomes" id="UP000463961"/>
    </source>
</evidence>
<protein>
    <submittedName>
        <fullName evidence="4">Short-chain dehydrogenase</fullName>
    </submittedName>
</protein>
<evidence type="ECO:0000313" key="4">
    <source>
        <dbReference type="EMBL" id="BBU69248.1"/>
    </source>
</evidence>
<name>A0A679I4E9_9RHOO</name>
<sequence>MSLLKPLNQPLLAEDWKGLRVWVLGASGAIGTALAVAMAKRGSRLVLSGRRADALAETASLCHLPLSNSSAITLPLDITDTAAIETAVEQIKTQMGGVDLIVINAGTYQATRAHELMPEHINQVLETNLIGPMRATPALLASLLATATDPEQKQRPRGIAFVGSVAGYRGLPRSLTYGPSKAGLISFTESLWQDLNPLGLNVWLINPGFVRSRLTAQNDFEMPALIDADTAAEAILSGFSRGQFEIHFPKRFTCFMKLLQLLPIGWYLRLSKRLVPPLERSAFHRTKQHEGATP</sequence>
<dbReference type="Pfam" id="PF00106">
    <property type="entry name" value="adh_short"/>
    <property type="match status" value="1"/>
</dbReference>
<dbReference type="EMBL" id="AP022345">
    <property type="protein sequence ID" value="BBU69248.1"/>
    <property type="molecule type" value="Genomic_DNA"/>
</dbReference>
<dbReference type="GO" id="GO:0016020">
    <property type="term" value="C:membrane"/>
    <property type="evidence" value="ECO:0007669"/>
    <property type="project" value="TreeGrafter"/>
</dbReference>
<accession>A0A679I4E9</accession>
<keyword evidence="5" id="KW-1185">Reference proteome</keyword>
<reference evidence="5" key="1">
    <citation type="submission" date="2020-01" db="EMBL/GenBank/DDBJ databases">
        <title>Phosphoaccumulans saitamaens gen. nov., sp. nov., a polyphosphate accumulating bacterium isolated from surface river water.</title>
        <authorList>
            <person name="Watanabe K."/>
            <person name="Suda W."/>
        </authorList>
    </citation>
    <scope>NUCLEOTIDE SEQUENCE [LARGE SCALE GENOMIC DNA]</scope>
    <source>
        <strain evidence="5">ICHIAU1</strain>
    </source>
</reference>